<dbReference type="EMBL" id="AMZH03016177">
    <property type="protein sequence ID" value="RRT44887.1"/>
    <property type="molecule type" value="Genomic_DNA"/>
</dbReference>
<sequence length="112" mass="12671">MKTLGLHLGQAYMLMSRATRHEDPRTAPRLSLYTPEPCTSAKLIRSRSMHLSMKPNCTSTELIRSRAVHLGLKTRGLHLDRAYMLLSRAPQHEDPRLAHILRLYAPGPCTSI</sequence>
<dbReference type="Proteomes" id="UP000287651">
    <property type="component" value="Unassembled WGS sequence"/>
</dbReference>
<comment type="caution">
    <text evidence="1">The sequence shown here is derived from an EMBL/GenBank/DDBJ whole genome shotgun (WGS) entry which is preliminary data.</text>
</comment>
<proteinExistence type="predicted"/>
<dbReference type="AlphaFoldDB" id="A0A426XZB5"/>
<reference evidence="1 2" key="1">
    <citation type="journal article" date="2014" name="Agronomy (Basel)">
        <title>A Draft Genome Sequence for Ensete ventricosum, the Drought-Tolerant Tree Against Hunger.</title>
        <authorList>
            <person name="Harrison J."/>
            <person name="Moore K.A."/>
            <person name="Paszkiewicz K."/>
            <person name="Jones T."/>
            <person name="Grant M."/>
            <person name="Ambacheew D."/>
            <person name="Muzemil S."/>
            <person name="Studholme D.J."/>
        </authorList>
    </citation>
    <scope>NUCLEOTIDE SEQUENCE [LARGE SCALE GENOMIC DNA]</scope>
</reference>
<evidence type="ECO:0000313" key="1">
    <source>
        <dbReference type="EMBL" id="RRT44887.1"/>
    </source>
</evidence>
<gene>
    <name evidence="1" type="ORF">B296_00031720</name>
</gene>
<name>A0A426XZB5_ENSVE</name>
<accession>A0A426XZB5</accession>
<protein>
    <submittedName>
        <fullName evidence="1">Uncharacterized protein</fullName>
    </submittedName>
</protein>
<evidence type="ECO:0000313" key="2">
    <source>
        <dbReference type="Proteomes" id="UP000287651"/>
    </source>
</evidence>
<organism evidence="1 2">
    <name type="scientific">Ensete ventricosum</name>
    <name type="common">Abyssinian banana</name>
    <name type="synonym">Musa ensete</name>
    <dbReference type="NCBI Taxonomy" id="4639"/>
    <lineage>
        <taxon>Eukaryota</taxon>
        <taxon>Viridiplantae</taxon>
        <taxon>Streptophyta</taxon>
        <taxon>Embryophyta</taxon>
        <taxon>Tracheophyta</taxon>
        <taxon>Spermatophyta</taxon>
        <taxon>Magnoliopsida</taxon>
        <taxon>Liliopsida</taxon>
        <taxon>Zingiberales</taxon>
        <taxon>Musaceae</taxon>
        <taxon>Ensete</taxon>
    </lineage>
</organism>